<dbReference type="PROSITE" id="PS50011">
    <property type="entry name" value="PROTEIN_KINASE_DOM"/>
    <property type="match status" value="1"/>
</dbReference>
<dbReference type="EnsemblPlants" id="OMERI02G09080.1">
    <property type="protein sequence ID" value="OMERI02G09080.1"/>
    <property type="gene ID" value="OMERI02G09080"/>
</dbReference>
<sequence>MDVAMALAILFFCLLLLSSAAITFLLLRHCLSGLRRRHRAAAAADDDAEAAEGGAGARQLMPPCSPPPQQELPLLRPAAKLVPSTKEEGEPRKLTWREVEALTGGFDEAAVVGRGGSSTVYLASSSRVAVVSPPVAVKVHRWCGGERWLRAFRQELDLLHRLRHPHIVSLLAYSDDHEEGGALVLEYLSGGTLADRLHGGASPPLPWRHRMRVVHDVAGALEHLHDGAPPVVHGDVSASNVLLDGRGLGARLCDLGSACEGFSAAVAPTRAAVGSPGYVDPFFLRTGIVSKKSDVYSFGVLLLEAITGSPAAGIPGPDGGAAGGGNLTARLLPRVRTEGVDGLADRRLGDDYDAAEAGDVARIAVECLAAQPGLRPTMAQVRAAIAEKAATSISTAHHDLHASDST</sequence>
<dbReference type="eggNOG" id="KOG1187">
    <property type="taxonomic scope" value="Eukaryota"/>
</dbReference>
<evidence type="ECO:0000256" key="1">
    <source>
        <dbReference type="ARBA" id="ARBA00022741"/>
    </source>
</evidence>
<accession>A0A0E0CHK6</accession>
<evidence type="ECO:0000256" key="2">
    <source>
        <dbReference type="ARBA" id="ARBA00022840"/>
    </source>
</evidence>
<feature type="binding site" evidence="3">
    <location>
        <position position="138"/>
    </location>
    <ligand>
        <name>ATP</name>
        <dbReference type="ChEBI" id="CHEBI:30616"/>
    </ligand>
</feature>
<dbReference type="GO" id="GO:0005524">
    <property type="term" value="F:ATP binding"/>
    <property type="evidence" value="ECO:0007669"/>
    <property type="project" value="UniProtKB-UniRule"/>
</dbReference>
<keyword evidence="1 3" id="KW-0547">Nucleotide-binding</keyword>
<dbReference type="InterPro" id="IPR008266">
    <property type="entry name" value="Tyr_kinase_AS"/>
</dbReference>
<dbReference type="Pfam" id="PF00069">
    <property type="entry name" value="Pkinase"/>
    <property type="match status" value="1"/>
</dbReference>
<dbReference type="Gene3D" id="3.30.200.20">
    <property type="entry name" value="Phosphorylase Kinase, domain 1"/>
    <property type="match status" value="1"/>
</dbReference>
<dbReference type="InterPro" id="IPR000719">
    <property type="entry name" value="Prot_kinase_dom"/>
</dbReference>
<evidence type="ECO:0000259" key="5">
    <source>
        <dbReference type="PROSITE" id="PS50011"/>
    </source>
</evidence>
<dbReference type="PANTHER" id="PTHR27001:SF522">
    <property type="entry name" value="OS02G0106900 PROTEIN"/>
    <property type="match status" value="1"/>
</dbReference>
<dbReference type="Gene3D" id="1.10.510.10">
    <property type="entry name" value="Transferase(Phosphotransferase) domain 1"/>
    <property type="match status" value="1"/>
</dbReference>
<dbReference type="GO" id="GO:0005886">
    <property type="term" value="C:plasma membrane"/>
    <property type="evidence" value="ECO:0007669"/>
    <property type="project" value="TreeGrafter"/>
</dbReference>
<dbReference type="GO" id="GO:0004672">
    <property type="term" value="F:protein kinase activity"/>
    <property type="evidence" value="ECO:0007669"/>
    <property type="project" value="InterPro"/>
</dbReference>
<feature type="region of interest" description="Disordered" evidence="4">
    <location>
        <begin position="45"/>
        <end position="69"/>
    </location>
</feature>
<proteinExistence type="predicted"/>
<dbReference type="InterPro" id="IPR011009">
    <property type="entry name" value="Kinase-like_dom_sf"/>
</dbReference>
<name>A0A0E0CHK6_9ORYZ</name>
<dbReference type="PROSITE" id="PS00109">
    <property type="entry name" value="PROTEIN_KINASE_TYR"/>
    <property type="match status" value="1"/>
</dbReference>
<dbReference type="AlphaFoldDB" id="A0A0E0CHK6"/>
<evidence type="ECO:0000256" key="4">
    <source>
        <dbReference type="SAM" id="MobiDB-lite"/>
    </source>
</evidence>
<evidence type="ECO:0000313" key="7">
    <source>
        <dbReference type="Proteomes" id="UP000008021"/>
    </source>
</evidence>
<dbReference type="Gramene" id="OMERI02G09080.1">
    <property type="protein sequence ID" value="OMERI02G09080.1"/>
    <property type="gene ID" value="OMERI02G09080"/>
</dbReference>
<protein>
    <recommendedName>
        <fullName evidence="5">Protein kinase domain-containing protein</fullName>
    </recommendedName>
</protein>
<keyword evidence="7" id="KW-1185">Reference proteome</keyword>
<organism evidence="6">
    <name type="scientific">Oryza meridionalis</name>
    <dbReference type="NCBI Taxonomy" id="40149"/>
    <lineage>
        <taxon>Eukaryota</taxon>
        <taxon>Viridiplantae</taxon>
        <taxon>Streptophyta</taxon>
        <taxon>Embryophyta</taxon>
        <taxon>Tracheophyta</taxon>
        <taxon>Spermatophyta</taxon>
        <taxon>Magnoliopsida</taxon>
        <taxon>Liliopsida</taxon>
        <taxon>Poales</taxon>
        <taxon>Poaceae</taxon>
        <taxon>BOP clade</taxon>
        <taxon>Oryzoideae</taxon>
        <taxon>Oryzeae</taxon>
        <taxon>Oryzinae</taxon>
        <taxon>Oryza</taxon>
    </lineage>
</organism>
<feature type="domain" description="Protein kinase" evidence="5">
    <location>
        <begin position="106"/>
        <end position="400"/>
    </location>
</feature>
<evidence type="ECO:0000256" key="3">
    <source>
        <dbReference type="PROSITE-ProRule" id="PRU10141"/>
    </source>
</evidence>
<dbReference type="Proteomes" id="UP000008021">
    <property type="component" value="Chromosome 2"/>
</dbReference>
<dbReference type="HOGENOM" id="CLU_000288_21_4_1"/>
<dbReference type="PANTHER" id="PTHR27001">
    <property type="entry name" value="OS01G0253100 PROTEIN"/>
    <property type="match status" value="1"/>
</dbReference>
<keyword evidence="2 3" id="KW-0067">ATP-binding</keyword>
<dbReference type="STRING" id="40149.A0A0E0CHK6"/>
<dbReference type="SUPFAM" id="SSF56112">
    <property type="entry name" value="Protein kinase-like (PK-like)"/>
    <property type="match status" value="1"/>
</dbReference>
<reference evidence="6" key="1">
    <citation type="submission" date="2015-04" db="UniProtKB">
        <authorList>
            <consortium name="EnsemblPlants"/>
        </authorList>
    </citation>
    <scope>IDENTIFICATION</scope>
</reference>
<dbReference type="PROSITE" id="PS00107">
    <property type="entry name" value="PROTEIN_KINASE_ATP"/>
    <property type="match status" value="1"/>
</dbReference>
<evidence type="ECO:0000313" key="6">
    <source>
        <dbReference type="EnsemblPlants" id="OMERI02G09080.1"/>
    </source>
</evidence>
<dbReference type="InterPro" id="IPR017441">
    <property type="entry name" value="Protein_kinase_ATP_BS"/>
</dbReference>
<reference evidence="6" key="2">
    <citation type="submission" date="2018-05" db="EMBL/GenBank/DDBJ databases">
        <title>OmerRS3 (Oryza meridionalis Reference Sequence Version 3).</title>
        <authorList>
            <person name="Zhang J."/>
            <person name="Kudrna D."/>
            <person name="Lee S."/>
            <person name="Talag J."/>
            <person name="Welchert J."/>
            <person name="Wing R.A."/>
        </authorList>
    </citation>
    <scope>NUCLEOTIDE SEQUENCE [LARGE SCALE GENOMIC DNA]</scope>
    <source>
        <strain evidence="6">cv. OR44</strain>
    </source>
</reference>
<dbReference type="FunFam" id="1.10.510.10:FF:001478">
    <property type="entry name" value="Os02g0106900 protein"/>
    <property type="match status" value="1"/>
</dbReference>